<dbReference type="Pfam" id="PF00931">
    <property type="entry name" value="NB-ARC"/>
    <property type="match status" value="1"/>
</dbReference>
<name>A0A6J1A4Y5_9ROSI</name>
<keyword evidence="3" id="KW-0611">Plant defense</keyword>
<keyword evidence="2" id="KW-0547">Nucleotide-binding</keyword>
<dbReference type="GeneID" id="110414744"/>
<keyword evidence="4" id="KW-0067">ATP-binding</keyword>
<protein>
    <submittedName>
        <fullName evidence="8">Uncharacterized protein LOC110414744 isoform X1</fullName>
    </submittedName>
</protein>
<dbReference type="InterPro" id="IPR050905">
    <property type="entry name" value="Plant_NBS-LRR"/>
</dbReference>
<dbReference type="InterPro" id="IPR042197">
    <property type="entry name" value="Apaf_helical"/>
</dbReference>
<dbReference type="Gene3D" id="1.10.8.430">
    <property type="entry name" value="Helical domain of apoptotic protease-activating factors"/>
    <property type="match status" value="1"/>
</dbReference>
<evidence type="ECO:0000256" key="4">
    <source>
        <dbReference type="ARBA" id="ARBA00022840"/>
    </source>
</evidence>
<evidence type="ECO:0000256" key="1">
    <source>
        <dbReference type="ARBA" id="ARBA00008894"/>
    </source>
</evidence>
<evidence type="ECO:0000256" key="5">
    <source>
        <dbReference type="SAM" id="Coils"/>
    </source>
</evidence>
<dbReference type="InterPro" id="IPR003593">
    <property type="entry name" value="AAA+_ATPase"/>
</dbReference>
<evidence type="ECO:0000256" key="2">
    <source>
        <dbReference type="ARBA" id="ARBA00022741"/>
    </source>
</evidence>
<organism evidence="7 8">
    <name type="scientific">Herrania umbratica</name>
    <dbReference type="NCBI Taxonomy" id="108875"/>
    <lineage>
        <taxon>Eukaryota</taxon>
        <taxon>Viridiplantae</taxon>
        <taxon>Streptophyta</taxon>
        <taxon>Embryophyta</taxon>
        <taxon>Tracheophyta</taxon>
        <taxon>Spermatophyta</taxon>
        <taxon>Magnoliopsida</taxon>
        <taxon>eudicotyledons</taxon>
        <taxon>Gunneridae</taxon>
        <taxon>Pentapetalae</taxon>
        <taxon>rosids</taxon>
        <taxon>malvids</taxon>
        <taxon>Malvales</taxon>
        <taxon>Malvaceae</taxon>
        <taxon>Byttnerioideae</taxon>
        <taxon>Herrania</taxon>
    </lineage>
</organism>
<dbReference type="SUPFAM" id="SSF52540">
    <property type="entry name" value="P-loop containing nucleoside triphosphate hydrolases"/>
    <property type="match status" value="1"/>
</dbReference>
<reference evidence="8" key="1">
    <citation type="submission" date="2025-08" db="UniProtKB">
        <authorList>
            <consortium name="RefSeq"/>
        </authorList>
    </citation>
    <scope>IDENTIFICATION</scope>
    <source>
        <tissue evidence="8">Leaf</tissue>
    </source>
</reference>
<keyword evidence="5" id="KW-0175">Coiled coil</keyword>
<dbReference type="OrthoDB" id="996754at2759"/>
<dbReference type="SUPFAM" id="SSF52058">
    <property type="entry name" value="L domain-like"/>
    <property type="match status" value="4"/>
</dbReference>
<dbReference type="RefSeq" id="XP_021281811.1">
    <property type="nucleotide sequence ID" value="XM_021426136.1"/>
</dbReference>
<dbReference type="PANTHER" id="PTHR33463:SF214">
    <property type="entry name" value="NB-ARC DOMAIN-CONTAINING DISEASE RESISTANCE PROTEIN"/>
    <property type="match status" value="1"/>
</dbReference>
<dbReference type="Proteomes" id="UP000504621">
    <property type="component" value="Unplaced"/>
</dbReference>
<dbReference type="FunFam" id="3.40.50.300:FF:001091">
    <property type="entry name" value="Probable disease resistance protein At1g61300"/>
    <property type="match status" value="1"/>
</dbReference>
<dbReference type="GO" id="GO:0005524">
    <property type="term" value="F:ATP binding"/>
    <property type="evidence" value="ECO:0007669"/>
    <property type="project" value="UniProtKB-KW"/>
</dbReference>
<dbReference type="InterPro" id="IPR032675">
    <property type="entry name" value="LRR_dom_sf"/>
</dbReference>
<evidence type="ECO:0000313" key="7">
    <source>
        <dbReference type="Proteomes" id="UP000504621"/>
    </source>
</evidence>
<keyword evidence="7" id="KW-1185">Reference proteome</keyword>
<proteinExistence type="inferred from homology"/>
<dbReference type="Pfam" id="PF23247">
    <property type="entry name" value="LRR_RPS2"/>
    <property type="match status" value="9"/>
</dbReference>
<dbReference type="InterPro" id="IPR002182">
    <property type="entry name" value="NB-ARC"/>
</dbReference>
<dbReference type="PANTHER" id="PTHR33463">
    <property type="entry name" value="NB-ARC DOMAIN-CONTAINING PROTEIN-RELATED"/>
    <property type="match status" value="1"/>
</dbReference>
<gene>
    <name evidence="8" type="primary">LOC110414744</name>
</gene>
<dbReference type="SMART" id="SM00382">
    <property type="entry name" value="AAA"/>
    <property type="match status" value="1"/>
</dbReference>
<sequence length="2358" mass="268668">MEAAIATGGAGNLVAEVVKYIAPQFKRPISYIFLHRRKVENFEEKVEMLTERRERVQNAVDVAERNMEIIEKDVQNWLIRVNRIINEEVKDVKDLEDKAKSKCFVGLCPNFRSRYLLSKKAGEGSNTIDELLRQGEFNRVSFPAAPPDIVAASAKEFEAFDSRKNVFDEIVEALKDASINLVGVYGMGGVGKTTLVKEVARQVKEDKLFDSVVMAAVTQTPDIQKIQNQIADILGLKFDEQSMTGRACRLSERLKKEKKILVVLDDIWARLDLEEVGIPLGDQQKGCKILLTSRDQDVLFNGMDAKKTFAIGVLEESEAWDLFKKMAGDSVENLELRSTAIKVAQKCAGLPVAITTVARSLRSKGLFAWNDALRKLQRPSPTNFTGIPAHVYSAIELSYSHLESEELKQTFLLCSLLGHHVAIQDLLKFTMGLGLLNGVGTVEEARDRLLTLVSNLKTSCLLLDSFTCDRFDMHDLISDVALAIASRNNHVFVLKNEDVLKDWPDEDTMKMCSSISLCYASINELPDELKCPQLAFFHMGSKDASVRIPANFFKETKDLKVLDLTDMHLPSLPSSIFLLTNLRTLCLDFCALGDIAIIGELKDLKVLSLIGSDIERLPREIARLTQLRLLDLHDCTKLKVIPPNVLSSLSRLEELYMGNSFVQWEVEGHANQRSNASLAELKSLSRLTTLEVHIPDAKIMPRDLFFEKLERYNIFLGDKWNWFDTNEYSRTLNLQLDSGIDDLDLGTKMLLKKTEDLHLHEMKGVKVGLNELEDGEGFPHLKNLHIQNGLEIRYIINDDDAVDKVEFLQLRSLTLQDLPQLISFCSGNRRGLTSISPLEFPLFNEKVVFPCLENLRLSSINVEQIWHNQLSEISYCIQNLTSLIIEGCGKLKRLLSSSMIRSLEHLKSFEISDCKCLREIIFTEDIEEENNSMVLFPRLNSLKIKSMQHLIGFCSENHSIEFPSLKLLEIEHCPQFKGFMYKSTMEDNQRCSTQALFDETVAFPSLEKMTISHLRNMKMIWHSQLFASSFCKLEEMRVEHCNELLTVFPSNILGTFQQLRTLKISSCGSLEEVFDLQRLNMEEAQVVTTQLRELDIVHLPKLKQIWNNDPQGILTFQNLCIVYVWDCWNLKTVFPPSVASVLPQLKDLKIYSSGVEEIVSKEEGSEVAITFEFHQVSSLVLWNLPKLKCFYPGKHTTKWPTLKKLITYHCNDIMILSTEQRNMQEMNGGYQLESPIQPPLFLVEKVIPKLKELSLNCDDITMMCDSQFSRSLFPGVEVLKLLCYHDENAIFPISFVERFQNLERLEVVCCKFKEIFSSEGDIGLERRAGTLSQVRTLKLDGLDNLLHIWKQDSRLDHILLNLETLEVHNCRGLIGLGLSQSSFQNLKTLDVWQCNAMINLVTSLAVQSLVRLEKMSIRECLSMKEIVGDPGDEETYDIVFSNLKCLELQHLPNLTSFCSGNHTFEFPSLEQVIVTQCPELKIFCHGVLNVPLLRRVQKTNEDDKGPWVGDLNSTVQQLYTEQVGFQGMEYCVLSEFSKSMEIWNENLPGVLDFKNLKSLEVYGCNRLKYIFTFSMALDLQQLKEIKVKDCLMMEHIITHDGEEAATLTIMLPWLQFVTLESCSNLTSFYSGINTLECPSLKEIILVDCPKTFAFASTISREQGPEKFDRGNMKRNGKGIPNDTVAPFFSDKVLCPHLEYVRLCSIKIQKIWHDQLQVTSSNLQNLKTLIVEGCHSLKYLFLPAMAKAFLQLRDLYIINCQNVEEVIIVEGLTETERISQMFFPKLELLELRGLPKLVRFCHGNYFVFPFLRTLWITDCPELNTLISDSLIGGQPQMAQKEEGNKSEVDTLSFFNEKVAFPRIKELRITGMGNWRKIWQDKLTVDSFCELNFLLVKNCERLLNIFPFDMMERLDKLKELHIWNCASLEEIIGAHELNSYESHVINATQSTIMFVLPKVTFLGLSTLPKLKCFYSKIHTTEWPSLIELQVIGCSKVKIFAGEYLNLQEVQRESQLEISTQQPLFWVSKDTFPNLEVLILEQNDIMKEIWLGQLPTQYFSKLRALELISFPYNAVTVPDCFIQSLPNLAKLVVSEASFNEIFQCEGHEGVGEHAKALALLSELRLSELPELTCLWKEETPLGDAFYNLRTLEVMGCGRLKNLVPSSVYFENLTTLEVSKCHGFITLIALPTAKSMVHLARMSITDCPMMEEVVACASEVRDGIIFSQLKYLELGSLPSLSSFCSGNCSFLFPSLENVTVRHCSNMKIFSQGELSTPNMQRVQFAEDEERWDGNLNTTMEQIFIQMNVSNSKEEEGCSSHPKFNQGNASMFLKIFPFPKTMYLKFCYLCKSVLISRHSDCIS</sequence>
<dbReference type="GO" id="GO:0006952">
    <property type="term" value="P:defense response"/>
    <property type="evidence" value="ECO:0007669"/>
    <property type="project" value="UniProtKB-KW"/>
</dbReference>
<dbReference type="Gene3D" id="3.40.50.300">
    <property type="entry name" value="P-loop containing nucleotide triphosphate hydrolases"/>
    <property type="match status" value="1"/>
</dbReference>
<feature type="domain" description="AAA+ ATPase" evidence="6">
    <location>
        <begin position="178"/>
        <end position="315"/>
    </location>
</feature>
<accession>A0A6J1A4Y5</accession>
<comment type="similarity">
    <text evidence="1">Belongs to the disease resistance NB-LRR family.</text>
</comment>
<dbReference type="SUPFAM" id="SSF52047">
    <property type="entry name" value="RNI-like"/>
    <property type="match status" value="1"/>
</dbReference>
<dbReference type="InterPro" id="IPR057135">
    <property type="entry name" value="At4g27190-like_LRR"/>
</dbReference>
<dbReference type="InterPro" id="IPR027417">
    <property type="entry name" value="P-loop_NTPase"/>
</dbReference>
<evidence type="ECO:0000259" key="6">
    <source>
        <dbReference type="SMART" id="SM00382"/>
    </source>
</evidence>
<dbReference type="Gene3D" id="3.80.10.10">
    <property type="entry name" value="Ribonuclease Inhibitor"/>
    <property type="match status" value="7"/>
</dbReference>
<dbReference type="GO" id="GO:0043531">
    <property type="term" value="F:ADP binding"/>
    <property type="evidence" value="ECO:0007669"/>
    <property type="project" value="InterPro"/>
</dbReference>
<evidence type="ECO:0000313" key="8">
    <source>
        <dbReference type="RefSeq" id="XP_021281811.1"/>
    </source>
</evidence>
<dbReference type="PRINTS" id="PR00364">
    <property type="entry name" value="DISEASERSIST"/>
</dbReference>
<evidence type="ECO:0000256" key="3">
    <source>
        <dbReference type="ARBA" id="ARBA00022821"/>
    </source>
</evidence>
<feature type="coiled-coil region" evidence="5">
    <location>
        <begin position="32"/>
        <end position="80"/>
    </location>
</feature>